<feature type="compositionally biased region" description="Basic and acidic residues" evidence="1">
    <location>
        <begin position="27"/>
        <end position="37"/>
    </location>
</feature>
<protein>
    <recommendedName>
        <fullName evidence="5">Lipocalin-like domain-containing protein</fullName>
    </recommendedName>
</protein>
<evidence type="ECO:0000256" key="1">
    <source>
        <dbReference type="SAM" id="MobiDB-lite"/>
    </source>
</evidence>
<comment type="caution">
    <text evidence="3">The sequence shown here is derived from an EMBL/GenBank/DDBJ whole genome shotgun (WGS) entry which is preliminary data.</text>
</comment>
<feature type="signal peptide" evidence="2">
    <location>
        <begin position="1"/>
        <end position="24"/>
    </location>
</feature>
<keyword evidence="2" id="KW-0732">Signal</keyword>
<evidence type="ECO:0000256" key="2">
    <source>
        <dbReference type="SAM" id="SignalP"/>
    </source>
</evidence>
<proteinExistence type="predicted"/>
<accession>A0A841FRR7</accession>
<gene>
    <name evidence="3" type="ORF">HNR73_004329</name>
</gene>
<organism evidence="3 4">
    <name type="scientific">Phytomonospora endophytica</name>
    <dbReference type="NCBI Taxonomy" id="714109"/>
    <lineage>
        <taxon>Bacteria</taxon>
        <taxon>Bacillati</taxon>
        <taxon>Actinomycetota</taxon>
        <taxon>Actinomycetes</taxon>
        <taxon>Micromonosporales</taxon>
        <taxon>Micromonosporaceae</taxon>
        <taxon>Phytomonospora</taxon>
    </lineage>
</organism>
<keyword evidence="4" id="KW-1185">Reference proteome</keyword>
<reference evidence="3 4" key="1">
    <citation type="submission" date="2020-08" db="EMBL/GenBank/DDBJ databases">
        <title>Genomic Encyclopedia of Type Strains, Phase IV (KMG-IV): sequencing the most valuable type-strain genomes for metagenomic binning, comparative biology and taxonomic classification.</title>
        <authorList>
            <person name="Goeker M."/>
        </authorList>
    </citation>
    <scope>NUCLEOTIDE SEQUENCE [LARGE SCALE GENOMIC DNA]</scope>
    <source>
        <strain evidence="3 4">YIM 65646</strain>
    </source>
</reference>
<evidence type="ECO:0000313" key="4">
    <source>
        <dbReference type="Proteomes" id="UP000548476"/>
    </source>
</evidence>
<dbReference type="PROSITE" id="PS51257">
    <property type="entry name" value="PROKAR_LIPOPROTEIN"/>
    <property type="match status" value="1"/>
</dbReference>
<dbReference type="Proteomes" id="UP000548476">
    <property type="component" value="Unassembled WGS sequence"/>
</dbReference>
<dbReference type="AlphaFoldDB" id="A0A841FRR7"/>
<evidence type="ECO:0000313" key="3">
    <source>
        <dbReference type="EMBL" id="MBB6036458.1"/>
    </source>
</evidence>
<feature type="chain" id="PRO_5032838441" description="Lipocalin-like domain-containing protein" evidence="2">
    <location>
        <begin position="25"/>
        <end position="141"/>
    </location>
</feature>
<evidence type="ECO:0008006" key="5">
    <source>
        <dbReference type="Google" id="ProtNLM"/>
    </source>
</evidence>
<name>A0A841FRR7_9ACTN</name>
<dbReference type="RefSeq" id="WP_184789307.1">
    <property type="nucleotide sequence ID" value="NZ_BONT01000030.1"/>
</dbReference>
<sequence>MTTRFRLFAVTGACALALTLSACGSDGGDRSTADPRGEGSGSSAPADEELPADVALFEGRWISKGKDLTCDAAGNCTYSEDGGEVYTGTMTPLAEGVFSLEMTIEGGGRMLSLTVSPTPNGAGIEVRAGEGEIVLYSKDEG</sequence>
<dbReference type="EMBL" id="JACHGT010000009">
    <property type="protein sequence ID" value="MBB6036458.1"/>
    <property type="molecule type" value="Genomic_DNA"/>
</dbReference>
<feature type="region of interest" description="Disordered" evidence="1">
    <location>
        <begin position="25"/>
        <end position="50"/>
    </location>
</feature>